<feature type="region of interest" description="Disordered" evidence="1">
    <location>
        <begin position="455"/>
        <end position="495"/>
    </location>
</feature>
<evidence type="ECO:0000313" key="3">
    <source>
        <dbReference type="Proteomes" id="UP001152024"/>
    </source>
</evidence>
<organism evidence="2 3">
    <name type="scientific">Fusarium equiseti</name>
    <name type="common">Fusarium scirpi</name>
    <dbReference type="NCBI Taxonomy" id="61235"/>
    <lineage>
        <taxon>Eukaryota</taxon>
        <taxon>Fungi</taxon>
        <taxon>Dikarya</taxon>
        <taxon>Ascomycota</taxon>
        <taxon>Pezizomycotina</taxon>
        <taxon>Sordariomycetes</taxon>
        <taxon>Hypocreomycetidae</taxon>
        <taxon>Hypocreales</taxon>
        <taxon>Nectriaceae</taxon>
        <taxon>Fusarium</taxon>
        <taxon>Fusarium incarnatum-equiseti species complex</taxon>
    </lineage>
</organism>
<reference evidence="2" key="1">
    <citation type="submission" date="2022-09" db="EMBL/GenBank/DDBJ databases">
        <title>Fusarium specimens isolated from Avocado Roots.</title>
        <authorList>
            <person name="Stajich J."/>
            <person name="Roper C."/>
            <person name="Heimlech-Rivalta G."/>
        </authorList>
    </citation>
    <scope>NUCLEOTIDE SEQUENCE</scope>
    <source>
        <strain evidence="2">CF00095</strain>
    </source>
</reference>
<proteinExistence type="predicted"/>
<comment type="caution">
    <text evidence="2">The sequence shown here is derived from an EMBL/GenBank/DDBJ whole genome shotgun (WGS) entry which is preliminary data.</text>
</comment>
<evidence type="ECO:0000313" key="2">
    <source>
        <dbReference type="EMBL" id="KAJ4119851.1"/>
    </source>
</evidence>
<evidence type="ECO:0000256" key="1">
    <source>
        <dbReference type="SAM" id="MobiDB-lite"/>
    </source>
</evidence>
<feature type="compositionally biased region" description="Gly residues" evidence="1">
    <location>
        <begin position="26"/>
        <end position="41"/>
    </location>
</feature>
<gene>
    <name evidence="2" type="ORF">NW768_010441</name>
</gene>
<protein>
    <submittedName>
        <fullName evidence="2">Uncharacterized protein</fullName>
    </submittedName>
</protein>
<accession>A0ABQ8R0J0</accession>
<feature type="region of interest" description="Disordered" evidence="1">
    <location>
        <begin position="24"/>
        <end position="59"/>
    </location>
</feature>
<dbReference type="Proteomes" id="UP001152024">
    <property type="component" value="Unassembled WGS sequence"/>
</dbReference>
<dbReference type="EMBL" id="JAOQBH010000021">
    <property type="protein sequence ID" value="KAJ4119851.1"/>
    <property type="molecule type" value="Genomic_DNA"/>
</dbReference>
<keyword evidence="3" id="KW-1185">Reference proteome</keyword>
<sequence>MSGLEFANAGSLNDAKELQRMFKGQSGAGSGGKSKGKGNGGNSLPMKRQGGQHSRHAPTAALSKIHVPPPSLHYYTATLISDLFKRAGPILGEGALNFLNNRDAVSQVTPGPPEINKAPVTISQAIGPVVAPVAEDKGTQKPIHGHNEKTAIESKSPISVAVTAPSSNVDLLRGSTSHQQPITIGVSMASATEEPKTLKQGENPKNRMASTFLSLMSGDSDDESDQEPTNVNVKDEAVNTSDTTIFLRYSSDDIMKLKHTETKLQTAKPKTEFTQLGINKVKIPEISPSLKPQPATKLSQTAGARQNSTKPSISDISTNLVPQARKVDNDATRTAQAQNETAECTVSYQQQLGKNEPSLEGINDSRLRPEAPGFVPTPSNELATFVMHGLNKPTGTQSLAGNLIRPTCLTGQMIIVTPIQITDGRLIPGTPSSQLVMEPAAPDANQAQSLNVQVPDSFVPNLPGRGVEGSNSDTAVHPPKPRKPTKGLASSMWAK</sequence>
<feature type="compositionally biased region" description="Polar residues" evidence="1">
    <location>
        <begin position="296"/>
        <end position="315"/>
    </location>
</feature>
<feature type="region of interest" description="Disordered" evidence="1">
    <location>
        <begin position="286"/>
        <end position="315"/>
    </location>
</feature>
<name>A0ABQ8R0J0_FUSEQ</name>